<reference evidence="3 4" key="1">
    <citation type="submission" date="2023-11" db="EMBL/GenBank/DDBJ databases">
        <title>Dfirmibasis_genome.</title>
        <authorList>
            <person name="Edelbroek B."/>
            <person name="Kjellin J."/>
            <person name="Jerlstrom-Hultqvist J."/>
            <person name="Soderbom F."/>
        </authorList>
    </citation>
    <scope>NUCLEOTIDE SEQUENCE [LARGE SCALE GENOMIC DNA]</scope>
    <source>
        <strain evidence="3 4">TNS-C-14</strain>
    </source>
</reference>
<evidence type="ECO:0000313" key="3">
    <source>
        <dbReference type="EMBL" id="KAK5579292.1"/>
    </source>
</evidence>
<feature type="domain" description="Endonuclease/exonuclease/phosphatase" evidence="2">
    <location>
        <begin position="196"/>
        <end position="529"/>
    </location>
</feature>
<dbReference type="FunFam" id="3.60.10.10:FF:000185">
    <property type="entry name" value="Uncharacterized protein"/>
    <property type="match status" value="1"/>
</dbReference>
<name>A0AAN7YX06_9MYCE</name>
<keyword evidence="4" id="KW-1185">Reference proteome</keyword>
<evidence type="ECO:0000259" key="2">
    <source>
        <dbReference type="Pfam" id="PF03372"/>
    </source>
</evidence>
<proteinExistence type="predicted"/>
<dbReference type="Proteomes" id="UP001344447">
    <property type="component" value="Unassembled WGS sequence"/>
</dbReference>
<dbReference type="EMBL" id="JAVFKY010000003">
    <property type="protein sequence ID" value="KAK5579292.1"/>
    <property type="molecule type" value="Genomic_DNA"/>
</dbReference>
<dbReference type="PANTHER" id="PTHR12121">
    <property type="entry name" value="CARBON CATABOLITE REPRESSOR PROTEIN 4"/>
    <property type="match status" value="1"/>
</dbReference>
<organism evidence="3 4">
    <name type="scientific">Dictyostelium firmibasis</name>
    <dbReference type="NCBI Taxonomy" id="79012"/>
    <lineage>
        <taxon>Eukaryota</taxon>
        <taxon>Amoebozoa</taxon>
        <taxon>Evosea</taxon>
        <taxon>Eumycetozoa</taxon>
        <taxon>Dictyostelia</taxon>
        <taxon>Dictyosteliales</taxon>
        <taxon>Dictyosteliaceae</taxon>
        <taxon>Dictyostelium</taxon>
    </lineage>
</organism>
<dbReference type="InterPro" id="IPR036691">
    <property type="entry name" value="Endo/exonu/phosph_ase_sf"/>
</dbReference>
<dbReference type="Pfam" id="PF03372">
    <property type="entry name" value="Exo_endo_phos"/>
    <property type="match status" value="1"/>
</dbReference>
<dbReference type="InterPro" id="IPR050410">
    <property type="entry name" value="CCR4/nocturin_mRNA_transcr"/>
</dbReference>
<dbReference type="InterPro" id="IPR005135">
    <property type="entry name" value="Endo/exonuclease/phosphatase"/>
</dbReference>
<protein>
    <recommendedName>
        <fullName evidence="2">Endonuclease/exonuclease/phosphatase domain-containing protein</fullName>
    </recommendedName>
</protein>
<feature type="compositionally biased region" description="Pro residues" evidence="1">
    <location>
        <begin position="17"/>
        <end position="30"/>
    </location>
</feature>
<dbReference type="AlphaFoldDB" id="A0AAN7YX06"/>
<evidence type="ECO:0000313" key="4">
    <source>
        <dbReference type="Proteomes" id="UP001344447"/>
    </source>
</evidence>
<feature type="region of interest" description="Disordered" evidence="1">
    <location>
        <begin position="1"/>
        <end position="32"/>
    </location>
</feature>
<accession>A0AAN7YX06</accession>
<sequence length="547" mass="63432">MKETNHISTNEEIKTSPPQPPPLPPPPKPQPQAIVKEDPLKIILPENLNGIEVEKCFTLIPRKPVTYVPFVFTFKNQNSNLKTTKAIISSKWTIDGENIDKLVHYSNSSSNITFIPQKEHSNKELIFEIKISPLIFDLENKSNIFSKLFNKSSSNNETPIIIEYKHKILFEKGRELLKINESSSNNNNNNYRIIQYNILADCYVSDSWYSDSPSYSLRWNSYRSFMLIEQILQYSADIVGTQEVDRLYWQLFKEMNVRGGYEYFPSYSNQETPQTKLGGFDNRYREGCFIFFKKDRFTLLNGLEIDYTKLRHPDQKLLDKAFIEELIQDPIYKFCIDHFLVDSSHHVHHALVLLQDKHNKQKMIVVSKHMYWGAQDFNYQIQCVQIQLFTKILSRFIEVNKLENNIPIMVCGDFNSSPDDSCYNFMVKGLMTNDDHNLTLGGKYPPAFSSPHFKNIPEFKSIEHSFNFLSAYSQRPDGEPKFTIVSKAFTGNIDQIFVSKDRFKVNSVLEIGEKQDYKLLPSLILASDHILLMSDLELQQPPPPSSP</sequence>
<comment type="caution">
    <text evidence="3">The sequence shown here is derived from an EMBL/GenBank/DDBJ whole genome shotgun (WGS) entry which is preliminary data.</text>
</comment>
<feature type="compositionally biased region" description="Basic and acidic residues" evidence="1">
    <location>
        <begin position="1"/>
        <end position="14"/>
    </location>
</feature>
<dbReference type="PANTHER" id="PTHR12121:SF34">
    <property type="entry name" value="PROTEIN ANGEL"/>
    <property type="match status" value="1"/>
</dbReference>
<dbReference type="GO" id="GO:0000175">
    <property type="term" value="F:3'-5'-RNA exonuclease activity"/>
    <property type="evidence" value="ECO:0007669"/>
    <property type="project" value="TreeGrafter"/>
</dbReference>
<dbReference type="SUPFAM" id="SSF56219">
    <property type="entry name" value="DNase I-like"/>
    <property type="match status" value="1"/>
</dbReference>
<gene>
    <name evidence="3" type="ORF">RB653_008973</name>
</gene>
<dbReference type="Gene3D" id="3.60.10.10">
    <property type="entry name" value="Endonuclease/exonuclease/phosphatase"/>
    <property type="match status" value="1"/>
</dbReference>
<evidence type="ECO:0000256" key="1">
    <source>
        <dbReference type="SAM" id="MobiDB-lite"/>
    </source>
</evidence>